<dbReference type="InterPro" id="IPR002641">
    <property type="entry name" value="PNPLA_dom"/>
</dbReference>
<protein>
    <submittedName>
        <fullName evidence="7">Patatin-like phospholipase family protein</fullName>
    </submittedName>
</protein>
<proteinExistence type="predicted"/>
<gene>
    <name evidence="7" type="ORF">N0K08_05455</name>
</gene>
<dbReference type="Proteomes" id="UP001525968">
    <property type="component" value="Unassembled WGS sequence"/>
</dbReference>
<dbReference type="PROSITE" id="PS51635">
    <property type="entry name" value="PNPLA"/>
    <property type="match status" value="1"/>
</dbReference>
<evidence type="ECO:0000313" key="8">
    <source>
        <dbReference type="Proteomes" id="UP001525968"/>
    </source>
</evidence>
<dbReference type="Pfam" id="PF01734">
    <property type="entry name" value="Patatin"/>
    <property type="match status" value="1"/>
</dbReference>
<keyword evidence="8" id="KW-1185">Reference proteome</keyword>
<comment type="caution">
    <text evidence="4">Lacks conserved residue(s) required for the propagation of feature annotation.</text>
</comment>
<dbReference type="PANTHER" id="PTHR14226:SF57">
    <property type="entry name" value="BLR7027 PROTEIN"/>
    <property type="match status" value="1"/>
</dbReference>
<dbReference type="Gene3D" id="3.40.1090.10">
    <property type="entry name" value="Cytosolic phospholipase A2 catalytic domain"/>
    <property type="match status" value="2"/>
</dbReference>
<evidence type="ECO:0000256" key="2">
    <source>
        <dbReference type="ARBA" id="ARBA00022963"/>
    </source>
</evidence>
<sequence length="427" mass="45725">MGLLLTGGGARAAYQVGVLEAIAQIRRDCGQSHGANPFPILTGTSAGAINAAALACGADQFDHAVRKLARVWSHLHAENVYHADALSMLRSGARWLSMLSLGWALTRWRSVHPRSLLDNAPLATLLQSELVPLARLPTLVAQGHLRALSVTASSYSTGEHVSFYETHAQLQPWVRSQRRAVSGHISHAHLLASSAIPFIFPASPLDIDGHTEYFGDGSMRQTAPLAPAIHLGADRVLVIGAGRMQGPAENAAPLAPATYPTLAQIAGHTLSNIFLDALALDIERAQRVNATLTLIPPEARARSNLRTLELLVISPSQPLDAIAARHMAGLPRSMRTLLRTLGVTTDASDTRGAALASYLLFEPEYTRALMALGRRDTFARREEVIQFFGWHASAASTRASAPARRTRGNGRKNPATNPTPATSDASH</sequence>
<evidence type="ECO:0000256" key="4">
    <source>
        <dbReference type="PROSITE-ProRule" id="PRU01161"/>
    </source>
</evidence>
<feature type="short sequence motif" description="GXSXG" evidence="4">
    <location>
        <begin position="43"/>
        <end position="47"/>
    </location>
</feature>
<reference evidence="7 8" key="1">
    <citation type="submission" date="2022-09" db="EMBL/GenBank/DDBJ databases">
        <title>Draft genome of isolate Be4.</title>
        <authorList>
            <person name="Sanchez-Castro I."/>
            <person name="Martinez-Rodriguez P."/>
            <person name="Descostes M."/>
            <person name="Merroun M."/>
        </authorList>
    </citation>
    <scope>NUCLEOTIDE SEQUENCE [LARGE SCALE GENOMIC DNA]</scope>
    <source>
        <strain evidence="7 8">Be4</strain>
    </source>
</reference>
<keyword evidence="3 4" id="KW-0443">Lipid metabolism</keyword>
<feature type="active site" description="Proton acceptor" evidence="4">
    <location>
        <position position="216"/>
    </location>
</feature>
<organism evidence="7 8">
    <name type="scientific">Acidovorax bellezanensis</name>
    <dbReference type="NCBI Taxonomy" id="2976702"/>
    <lineage>
        <taxon>Bacteria</taxon>
        <taxon>Pseudomonadati</taxon>
        <taxon>Pseudomonadota</taxon>
        <taxon>Betaproteobacteria</taxon>
        <taxon>Burkholderiales</taxon>
        <taxon>Comamonadaceae</taxon>
        <taxon>Acidovorax</taxon>
    </lineage>
</organism>
<dbReference type="InterPro" id="IPR050301">
    <property type="entry name" value="NTE"/>
</dbReference>
<dbReference type="EMBL" id="JAODYH010000003">
    <property type="protein sequence ID" value="MCT9810068.1"/>
    <property type="molecule type" value="Genomic_DNA"/>
</dbReference>
<dbReference type="PANTHER" id="PTHR14226">
    <property type="entry name" value="NEUROPATHY TARGET ESTERASE/SWISS CHEESE D.MELANOGASTER"/>
    <property type="match status" value="1"/>
</dbReference>
<accession>A0ABT2PLT9</accession>
<feature type="active site" description="Nucleophile" evidence="4">
    <location>
        <position position="45"/>
    </location>
</feature>
<dbReference type="InterPro" id="IPR016035">
    <property type="entry name" value="Acyl_Trfase/lysoPLipase"/>
</dbReference>
<dbReference type="SUPFAM" id="SSF52151">
    <property type="entry name" value="FabD/lysophospholipase-like"/>
    <property type="match status" value="1"/>
</dbReference>
<feature type="compositionally biased region" description="Polar residues" evidence="5">
    <location>
        <begin position="414"/>
        <end position="427"/>
    </location>
</feature>
<keyword evidence="1 4" id="KW-0378">Hydrolase</keyword>
<comment type="caution">
    <text evidence="7">The sequence shown here is derived from an EMBL/GenBank/DDBJ whole genome shotgun (WGS) entry which is preliminary data.</text>
</comment>
<name>A0ABT2PLT9_9BURK</name>
<feature type="domain" description="PNPLA" evidence="6">
    <location>
        <begin position="3"/>
        <end position="229"/>
    </location>
</feature>
<evidence type="ECO:0000256" key="1">
    <source>
        <dbReference type="ARBA" id="ARBA00022801"/>
    </source>
</evidence>
<evidence type="ECO:0000256" key="3">
    <source>
        <dbReference type="ARBA" id="ARBA00023098"/>
    </source>
</evidence>
<feature type="region of interest" description="Disordered" evidence="5">
    <location>
        <begin position="398"/>
        <end position="427"/>
    </location>
</feature>
<evidence type="ECO:0000256" key="5">
    <source>
        <dbReference type="SAM" id="MobiDB-lite"/>
    </source>
</evidence>
<keyword evidence="2 4" id="KW-0442">Lipid degradation</keyword>
<evidence type="ECO:0000259" key="6">
    <source>
        <dbReference type="PROSITE" id="PS51635"/>
    </source>
</evidence>
<evidence type="ECO:0000313" key="7">
    <source>
        <dbReference type="EMBL" id="MCT9810068.1"/>
    </source>
</evidence>